<gene>
    <name evidence="2" type="primary">yhfP_1</name>
    <name evidence="2" type="ORF">SDC9_15564</name>
</gene>
<dbReference type="Pfam" id="PF00107">
    <property type="entry name" value="ADH_zinc_N"/>
    <property type="match status" value="1"/>
</dbReference>
<accession>A0A644TSG3</accession>
<dbReference type="GO" id="GO:0043957">
    <property type="term" value="F:acryloyl-CoA reductase (NADPH) activity"/>
    <property type="evidence" value="ECO:0007669"/>
    <property type="project" value="TreeGrafter"/>
</dbReference>
<dbReference type="SMART" id="SM00829">
    <property type="entry name" value="PKS_ER"/>
    <property type="match status" value="1"/>
</dbReference>
<dbReference type="InterPro" id="IPR051397">
    <property type="entry name" value="Zn-ADH-like_protein"/>
</dbReference>
<proteinExistence type="predicted"/>
<comment type="caution">
    <text evidence="2">The sequence shown here is derived from an EMBL/GenBank/DDBJ whole genome shotgun (WGS) entry which is preliminary data.</text>
</comment>
<dbReference type="InterPro" id="IPR020843">
    <property type="entry name" value="ER"/>
</dbReference>
<dbReference type="SUPFAM" id="SSF51735">
    <property type="entry name" value="NAD(P)-binding Rossmann-fold domains"/>
    <property type="match status" value="1"/>
</dbReference>
<dbReference type="EMBL" id="VSSQ01000049">
    <property type="protein sequence ID" value="MPL69815.1"/>
    <property type="molecule type" value="Genomic_DNA"/>
</dbReference>
<name>A0A644TSG3_9ZZZZ</name>
<dbReference type="SUPFAM" id="SSF50129">
    <property type="entry name" value="GroES-like"/>
    <property type="match status" value="1"/>
</dbReference>
<keyword evidence="2" id="KW-0560">Oxidoreductase</keyword>
<dbReference type="Gene3D" id="3.90.180.10">
    <property type="entry name" value="Medium-chain alcohol dehydrogenases, catalytic domain"/>
    <property type="match status" value="1"/>
</dbReference>
<dbReference type="Gene3D" id="3.40.50.720">
    <property type="entry name" value="NAD(P)-binding Rossmann-like Domain"/>
    <property type="match status" value="1"/>
</dbReference>
<dbReference type="PANTHER" id="PTHR43677">
    <property type="entry name" value="SHORT-CHAIN DEHYDROGENASE/REDUCTASE"/>
    <property type="match status" value="1"/>
</dbReference>
<dbReference type="InterPro" id="IPR014188">
    <property type="entry name" value="Acrylyl-CoA_reductase_AcuI"/>
</dbReference>
<sequence>MYLSEYKTFDKMTAPHISQDTTFRALVTEQHEDGSFSSSVRLKKISGLPQHEILIRVSYSGLNYKDALSASGHKGITRRYPHTPGIDAAGIVIESGSSEFTAGQEVIVTGYDLGMNTDGGFAGYIRVPAPWVVRKPDNLSLKECMIIGTSGFTAASAVYEFINHGILPGDGKILVTGASGAVGSMAVAMLAKAGYKVVASSGKPEFADMLKESGATEIIGRDAIDDKSGKGLLPPRWVAALDTVGGNALSTVLRSTAERGIVANCGMIASARLDVPVFPFILRAVRLIGIASAETPMKRRLEIWDLIGQKLKPDNPGKLSRSIGLGEIPEELDLMLKGRQAGKVVVEIG</sequence>
<dbReference type="AlphaFoldDB" id="A0A644TSG3"/>
<dbReference type="EC" id="1.6.5.-" evidence="2"/>
<dbReference type="InterPro" id="IPR011032">
    <property type="entry name" value="GroES-like_sf"/>
</dbReference>
<dbReference type="PANTHER" id="PTHR43677:SF1">
    <property type="entry name" value="ACRYLYL-COA REDUCTASE ACUI-RELATED"/>
    <property type="match status" value="1"/>
</dbReference>
<dbReference type="InterPro" id="IPR013149">
    <property type="entry name" value="ADH-like_C"/>
</dbReference>
<evidence type="ECO:0000313" key="2">
    <source>
        <dbReference type="EMBL" id="MPL69815.1"/>
    </source>
</evidence>
<reference evidence="2" key="1">
    <citation type="submission" date="2019-08" db="EMBL/GenBank/DDBJ databases">
        <authorList>
            <person name="Kucharzyk K."/>
            <person name="Murdoch R.W."/>
            <person name="Higgins S."/>
            <person name="Loffler F."/>
        </authorList>
    </citation>
    <scope>NUCLEOTIDE SEQUENCE</scope>
</reference>
<feature type="domain" description="Enoyl reductase (ER)" evidence="1">
    <location>
        <begin position="34"/>
        <end position="346"/>
    </location>
</feature>
<dbReference type="InterPro" id="IPR036291">
    <property type="entry name" value="NAD(P)-bd_dom_sf"/>
</dbReference>
<dbReference type="NCBIfam" id="TIGR02823">
    <property type="entry name" value="oxido_YhdH"/>
    <property type="match status" value="1"/>
</dbReference>
<dbReference type="Pfam" id="PF08240">
    <property type="entry name" value="ADH_N"/>
    <property type="match status" value="1"/>
</dbReference>
<protein>
    <submittedName>
        <fullName evidence="2">Putative quinone oxidoreductase YhfP</fullName>
        <ecNumber evidence="2">1.6.5.-</ecNumber>
    </submittedName>
</protein>
<evidence type="ECO:0000259" key="1">
    <source>
        <dbReference type="SMART" id="SM00829"/>
    </source>
</evidence>
<organism evidence="2">
    <name type="scientific">bioreactor metagenome</name>
    <dbReference type="NCBI Taxonomy" id="1076179"/>
    <lineage>
        <taxon>unclassified sequences</taxon>
        <taxon>metagenomes</taxon>
        <taxon>ecological metagenomes</taxon>
    </lineage>
</organism>
<dbReference type="InterPro" id="IPR013154">
    <property type="entry name" value="ADH-like_N"/>
</dbReference>
<dbReference type="CDD" id="cd05280">
    <property type="entry name" value="MDR_yhdh_yhfp"/>
    <property type="match status" value="1"/>
</dbReference>